<dbReference type="PANTHER" id="PTHR43221:SF2">
    <property type="entry name" value="PROTEASE HTPX HOMOLOG"/>
    <property type="match status" value="1"/>
</dbReference>
<feature type="domain" description="Peptidase M48" evidence="12">
    <location>
        <begin position="119"/>
        <end position="342"/>
    </location>
</feature>
<dbReference type="InterPro" id="IPR050083">
    <property type="entry name" value="HtpX_protease"/>
</dbReference>
<comment type="cofactor">
    <cofactor evidence="1">
        <name>Zn(2+)</name>
        <dbReference type="ChEBI" id="CHEBI:29105"/>
    </cofactor>
</comment>
<evidence type="ECO:0000256" key="5">
    <source>
        <dbReference type="ARBA" id="ARBA00022723"/>
    </source>
</evidence>
<dbReference type="RefSeq" id="WP_380694799.1">
    <property type="nucleotide sequence ID" value="NZ_JBHRYR010000002.1"/>
</dbReference>
<evidence type="ECO:0000256" key="11">
    <source>
        <dbReference type="SAM" id="Phobius"/>
    </source>
</evidence>
<reference evidence="14" key="1">
    <citation type="journal article" date="2019" name="Int. J. Syst. Evol. Microbiol.">
        <title>The Global Catalogue of Microorganisms (GCM) 10K type strain sequencing project: providing services to taxonomists for standard genome sequencing and annotation.</title>
        <authorList>
            <consortium name="The Broad Institute Genomics Platform"/>
            <consortium name="The Broad Institute Genome Sequencing Center for Infectious Disease"/>
            <person name="Wu L."/>
            <person name="Ma J."/>
        </authorList>
    </citation>
    <scope>NUCLEOTIDE SEQUENCE [LARGE SCALE GENOMIC DNA]</scope>
    <source>
        <strain evidence="14">IBRC 10765</strain>
    </source>
</reference>
<sequence>MNFFEQQARAQRNSLWLVVLLVLAVVSLIVMTTGAVLAILYLLNGVTPGYVQVDGSGNISTSRMIDLLNAPLVGGIALTIMAVVVLGIVFKRLQLMGGGAAVAEAMGGRLINISTNDAAEQRVLNVVEEMAIASGTPVPPVYVLDDDAINAFAAGYAPQDAVIGVTRGTVNLLSRNELQGVIAHEFSHIFHGDMRLNIRLVALLNGILVLGLLGQMLVRSVRYRRIGGSRNSKDNSVAIMLSLGAALMVIGYAGTFFGNLIKAAVSRQREFLADASAVQFTRDPDGIGGALKKIGGHLSGSQVQALNAAEYSHLFFGQGVKTAFASMMATHPPLGERIRRVQPNWDGRFTPVVPSGMASNKSAEFVEQTHAPRPDGLAAFAPHAAMTAIDSVGEPQAEHLAYAQHTLAQMDDGLRQAAHDPYSARAIIYGLLLSPAADLQARQMEALVAHADPQVFALLQRLAPRLISLDPAFRLPLVELCLPALKQLSLAQHRVFMQCLSLLIKADGVFSLAEWSLYRVVVHGLNEKPVTGRRLALANCADDVANLLRVVAQAGAADAKAAKEAYEAAVSNLPFALTSFNTNAVSMAQLNKAVARLQHVKPLEKPRLLKALARCIEHDGRIAVREAEVFRAVADALDCPMPPLLADQTLKN</sequence>
<keyword evidence="2" id="KW-1003">Cell membrane</keyword>
<proteinExistence type="predicted"/>
<keyword evidence="7" id="KW-0862">Zinc</keyword>
<feature type="transmembrane region" description="Helical" evidence="11">
    <location>
        <begin position="200"/>
        <end position="218"/>
    </location>
</feature>
<evidence type="ECO:0000256" key="10">
    <source>
        <dbReference type="ARBA" id="ARBA00023136"/>
    </source>
</evidence>
<evidence type="ECO:0000256" key="2">
    <source>
        <dbReference type="ARBA" id="ARBA00022475"/>
    </source>
</evidence>
<comment type="caution">
    <text evidence="13">The sequence shown here is derived from an EMBL/GenBank/DDBJ whole genome shotgun (WGS) entry which is preliminary data.</text>
</comment>
<protein>
    <submittedName>
        <fullName evidence="13">M48 family metallopeptidase</fullName>
    </submittedName>
</protein>
<evidence type="ECO:0000256" key="4">
    <source>
        <dbReference type="ARBA" id="ARBA00022692"/>
    </source>
</evidence>
<keyword evidence="5" id="KW-0479">Metal-binding</keyword>
<dbReference type="Proteomes" id="UP001595617">
    <property type="component" value="Unassembled WGS sequence"/>
</dbReference>
<evidence type="ECO:0000256" key="7">
    <source>
        <dbReference type="ARBA" id="ARBA00022833"/>
    </source>
</evidence>
<feature type="transmembrane region" description="Helical" evidence="11">
    <location>
        <begin position="15"/>
        <end position="43"/>
    </location>
</feature>
<dbReference type="CDD" id="cd07340">
    <property type="entry name" value="M48B_Htpx_like"/>
    <property type="match status" value="1"/>
</dbReference>
<keyword evidence="14" id="KW-1185">Reference proteome</keyword>
<keyword evidence="4 11" id="KW-0812">Transmembrane</keyword>
<name>A0ABV7ZZK0_9GAMM</name>
<organism evidence="13 14">
    <name type="scientific">Saccharospirillum mangrovi</name>
    <dbReference type="NCBI Taxonomy" id="2161747"/>
    <lineage>
        <taxon>Bacteria</taxon>
        <taxon>Pseudomonadati</taxon>
        <taxon>Pseudomonadota</taxon>
        <taxon>Gammaproteobacteria</taxon>
        <taxon>Oceanospirillales</taxon>
        <taxon>Saccharospirillaceae</taxon>
        <taxon>Saccharospirillum</taxon>
    </lineage>
</organism>
<feature type="transmembrane region" description="Helical" evidence="11">
    <location>
        <begin position="70"/>
        <end position="90"/>
    </location>
</feature>
<evidence type="ECO:0000256" key="9">
    <source>
        <dbReference type="ARBA" id="ARBA00023049"/>
    </source>
</evidence>
<dbReference type="Pfam" id="PF01435">
    <property type="entry name" value="Peptidase_M48"/>
    <property type="match status" value="1"/>
</dbReference>
<evidence type="ECO:0000256" key="8">
    <source>
        <dbReference type="ARBA" id="ARBA00022989"/>
    </source>
</evidence>
<keyword evidence="3" id="KW-0645">Protease</keyword>
<keyword evidence="10 11" id="KW-0472">Membrane</keyword>
<accession>A0ABV7ZZK0</accession>
<feature type="transmembrane region" description="Helical" evidence="11">
    <location>
        <begin position="238"/>
        <end position="261"/>
    </location>
</feature>
<dbReference type="EMBL" id="JBHRYR010000002">
    <property type="protein sequence ID" value="MFC3852555.1"/>
    <property type="molecule type" value="Genomic_DNA"/>
</dbReference>
<dbReference type="Gene3D" id="3.30.2010.10">
    <property type="entry name" value="Metalloproteases ('zincins'), catalytic domain"/>
    <property type="match status" value="1"/>
</dbReference>
<evidence type="ECO:0000313" key="14">
    <source>
        <dbReference type="Proteomes" id="UP001595617"/>
    </source>
</evidence>
<evidence type="ECO:0000313" key="13">
    <source>
        <dbReference type="EMBL" id="MFC3852555.1"/>
    </source>
</evidence>
<dbReference type="PANTHER" id="PTHR43221">
    <property type="entry name" value="PROTEASE HTPX"/>
    <property type="match status" value="1"/>
</dbReference>
<keyword evidence="9" id="KW-0482">Metalloprotease</keyword>
<dbReference type="InterPro" id="IPR001915">
    <property type="entry name" value="Peptidase_M48"/>
</dbReference>
<evidence type="ECO:0000256" key="3">
    <source>
        <dbReference type="ARBA" id="ARBA00022670"/>
    </source>
</evidence>
<evidence type="ECO:0000256" key="6">
    <source>
        <dbReference type="ARBA" id="ARBA00022801"/>
    </source>
</evidence>
<keyword evidence="8 11" id="KW-1133">Transmembrane helix</keyword>
<evidence type="ECO:0000256" key="1">
    <source>
        <dbReference type="ARBA" id="ARBA00001947"/>
    </source>
</evidence>
<evidence type="ECO:0000259" key="12">
    <source>
        <dbReference type="Pfam" id="PF01435"/>
    </source>
</evidence>
<gene>
    <name evidence="13" type="ORF">ACFOOG_06890</name>
</gene>
<keyword evidence="6" id="KW-0378">Hydrolase</keyword>